<feature type="region of interest" description="Disordered" evidence="1">
    <location>
        <begin position="1"/>
        <end position="31"/>
    </location>
</feature>
<evidence type="ECO:0000313" key="4">
    <source>
        <dbReference type="Proteomes" id="UP001596540"/>
    </source>
</evidence>
<dbReference type="Proteomes" id="UP001596540">
    <property type="component" value="Unassembled WGS sequence"/>
</dbReference>
<feature type="compositionally biased region" description="Polar residues" evidence="1">
    <location>
        <begin position="1"/>
        <end position="15"/>
    </location>
</feature>
<reference evidence="4" key="1">
    <citation type="journal article" date="2019" name="Int. J. Syst. Evol. Microbiol.">
        <title>The Global Catalogue of Microorganisms (GCM) 10K type strain sequencing project: providing services to taxonomists for standard genome sequencing and annotation.</title>
        <authorList>
            <consortium name="The Broad Institute Genomics Platform"/>
            <consortium name="The Broad Institute Genome Sequencing Center for Infectious Disease"/>
            <person name="Wu L."/>
            <person name="Ma J."/>
        </authorList>
    </citation>
    <scope>NUCLEOTIDE SEQUENCE [LARGE SCALE GENOMIC DNA]</scope>
    <source>
        <strain evidence="4">CGMCC 4.7382</strain>
    </source>
</reference>
<feature type="compositionally biased region" description="Basic and acidic residues" evidence="1">
    <location>
        <begin position="18"/>
        <end position="31"/>
    </location>
</feature>
<dbReference type="InterPro" id="IPR007278">
    <property type="entry name" value="DUF397"/>
</dbReference>
<protein>
    <submittedName>
        <fullName evidence="3">DUF397 domain-containing protein</fullName>
    </submittedName>
</protein>
<sequence>MSDWHTSNYSPNGSSCVEVRERAEGADVRDSQHREAGHLTFAGMEWAAFLRDVKADRL</sequence>
<name>A0ABW2KKZ1_9ACTN</name>
<comment type="caution">
    <text evidence="3">The sequence shown here is derived from an EMBL/GenBank/DDBJ whole genome shotgun (WGS) entry which is preliminary data.</text>
</comment>
<dbReference type="RefSeq" id="WP_379873320.1">
    <property type="nucleotide sequence ID" value="NZ_JBHTBH010000013.1"/>
</dbReference>
<dbReference type="Pfam" id="PF04149">
    <property type="entry name" value="DUF397"/>
    <property type="match status" value="1"/>
</dbReference>
<evidence type="ECO:0000256" key="1">
    <source>
        <dbReference type="SAM" id="MobiDB-lite"/>
    </source>
</evidence>
<organism evidence="3 4">
    <name type="scientific">Marinactinospora rubrisoli</name>
    <dbReference type="NCBI Taxonomy" id="2715399"/>
    <lineage>
        <taxon>Bacteria</taxon>
        <taxon>Bacillati</taxon>
        <taxon>Actinomycetota</taxon>
        <taxon>Actinomycetes</taxon>
        <taxon>Streptosporangiales</taxon>
        <taxon>Nocardiopsidaceae</taxon>
        <taxon>Marinactinospora</taxon>
    </lineage>
</organism>
<proteinExistence type="predicted"/>
<evidence type="ECO:0000313" key="3">
    <source>
        <dbReference type="EMBL" id="MFC7330674.1"/>
    </source>
</evidence>
<evidence type="ECO:0000259" key="2">
    <source>
        <dbReference type="Pfam" id="PF04149"/>
    </source>
</evidence>
<feature type="domain" description="DUF397" evidence="2">
    <location>
        <begin position="3"/>
        <end position="54"/>
    </location>
</feature>
<gene>
    <name evidence="3" type="ORF">ACFQRF_23365</name>
</gene>
<keyword evidence="4" id="KW-1185">Reference proteome</keyword>
<dbReference type="EMBL" id="JBHTBH010000013">
    <property type="protein sequence ID" value="MFC7330674.1"/>
    <property type="molecule type" value="Genomic_DNA"/>
</dbReference>
<accession>A0ABW2KKZ1</accession>